<evidence type="ECO:0000256" key="8">
    <source>
        <dbReference type="SAM" id="Phobius"/>
    </source>
</evidence>
<accession>A0A1T5K2R3</accession>
<dbReference type="InterPro" id="IPR000522">
    <property type="entry name" value="ABC_transptr_permease_BtuC"/>
</dbReference>
<dbReference type="AlphaFoldDB" id="A0A1T5K2R3"/>
<evidence type="ECO:0000256" key="3">
    <source>
        <dbReference type="ARBA" id="ARBA00022448"/>
    </source>
</evidence>
<dbReference type="OrthoDB" id="4455417at2"/>
<dbReference type="Pfam" id="PF01032">
    <property type="entry name" value="FecCD"/>
    <property type="match status" value="1"/>
</dbReference>
<feature type="transmembrane region" description="Helical" evidence="8">
    <location>
        <begin position="219"/>
        <end position="241"/>
    </location>
</feature>
<evidence type="ECO:0000256" key="1">
    <source>
        <dbReference type="ARBA" id="ARBA00004651"/>
    </source>
</evidence>
<keyword evidence="3" id="KW-0813">Transport</keyword>
<dbReference type="EMBL" id="FUZQ01000003">
    <property type="protein sequence ID" value="SKC57921.1"/>
    <property type="molecule type" value="Genomic_DNA"/>
</dbReference>
<evidence type="ECO:0000313" key="10">
    <source>
        <dbReference type="Proteomes" id="UP000189777"/>
    </source>
</evidence>
<comment type="subcellular location">
    <subcellularLocation>
        <location evidence="1">Cell membrane</location>
        <topology evidence="1">Multi-pass membrane protein</topology>
    </subcellularLocation>
</comment>
<dbReference type="CDD" id="cd06550">
    <property type="entry name" value="TM_ABC_iron-siderophores_like"/>
    <property type="match status" value="1"/>
</dbReference>
<dbReference type="GO" id="GO:0033214">
    <property type="term" value="P:siderophore-iron import into cell"/>
    <property type="evidence" value="ECO:0007669"/>
    <property type="project" value="TreeGrafter"/>
</dbReference>
<feature type="transmembrane region" description="Helical" evidence="8">
    <location>
        <begin position="81"/>
        <end position="99"/>
    </location>
</feature>
<keyword evidence="6 8" id="KW-1133">Transmembrane helix</keyword>
<keyword evidence="4" id="KW-1003">Cell membrane</keyword>
<organism evidence="9 10">
    <name type="scientific">Krasilnikoviella flava</name>
    <dbReference type="NCBI Taxonomy" id="526729"/>
    <lineage>
        <taxon>Bacteria</taxon>
        <taxon>Bacillati</taxon>
        <taxon>Actinomycetota</taxon>
        <taxon>Actinomycetes</taxon>
        <taxon>Micrococcales</taxon>
        <taxon>Promicromonosporaceae</taxon>
        <taxon>Krasilnikoviella</taxon>
    </lineage>
</organism>
<feature type="transmembrane region" description="Helical" evidence="8">
    <location>
        <begin position="327"/>
        <end position="347"/>
    </location>
</feature>
<evidence type="ECO:0000256" key="6">
    <source>
        <dbReference type="ARBA" id="ARBA00022989"/>
    </source>
</evidence>
<feature type="transmembrane region" description="Helical" evidence="8">
    <location>
        <begin position="173"/>
        <end position="192"/>
    </location>
</feature>
<dbReference type="PANTHER" id="PTHR30472:SF24">
    <property type="entry name" value="FERRIC ENTEROBACTIN TRANSPORT SYSTEM PERMEASE PROTEIN FEPG"/>
    <property type="match status" value="1"/>
</dbReference>
<evidence type="ECO:0000313" key="9">
    <source>
        <dbReference type="EMBL" id="SKC57921.1"/>
    </source>
</evidence>
<dbReference type="GO" id="GO:0005886">
    <property type="term" value="C:plasma membrane"/>
    <property type="evidence" value="ECO:0007669"/>
    <property type="project" value="UniProtKB-SubCell"/>
</dbReference>
<feature type="transmembrane region" description="Helical" evidence="8">
    <location>
        <begin position="262"/>
        <end position="289"/>
    </location>
</feature>
<feature type="transmembrane region" description="Helical" evidence="8">
    <location>
        <begin position="111"/>
        <end position="129"/>
    </location>
</feature>
<feature type="transmembrane region" description="Helical" evidence="8">
    <location>
        <begin position="27"/>
        <end position="53"/>
    </location>
</feature>
<dbReference type="STRING" id="526729.SAMN04324258_1783"/>
<dbReference type="InterPro" id="IPR037294">
    <property type="entry name" value="ABC_BtuC-like"/>
</dbReference>
<proteinExistence type="inferred from homology"/>
<dbReference type="RefSeq" id="WP_079573605.1">
    <property type="nucleotide sequence ID" value="NZ_FUZQ01000003.1"/>
</dbReference>
<sequence>MSAGRTTAPGVAAVRLGPVALRVRRRAVVATLAVLLVLVGVLTVALLTGALALPVDRVLVALAGQGSGVEQLVVGRRLQRAAAAVVVGAALGCSGALTQTVTRNPIASPDILGVTAGASVFAVLVAVRPDVVEGALGVPPQSVVGVATVLGGLLTAALLLVLSQRGGFDGFRLVLVGIGVNALALAVVSWLLTRAELESAAVAQRWLVGSLEGATGTEVASLGLVALPGLLACVVLADRLGALRLGPEVARSLGVRAGGTQVGALVLAVVLASAATAVVGPVAFVAFVAPQIALRAFRTAGPPPLAGAAVGAALLLVADTLAQSLPVPLPVGVLTSLVGAPFLLYLATRSLRRTRG</sequence>
<dbReference type="SUPFAM" id="SSF81345">
    <property type="entry name" value="ABC transporter involved in vitamin B12 uptake, BtuC"/>
    <property type="match status" value="1"/>
</dbReference>
<evidence type="ECO:0000256" key="4">
    <source>
        <dbReference type="ARBA" id="ARBA00022475"/>
    </source>
</evidence>
<evidence type="ECO:0000256" key="2">
    <source>
        <dbReference type="ARBA" id="ARBA00007935"/>
    </source>
</evidence>
<protein>
    <submittedName>
        <fullName evidence="9">Iron complex transport system permease protein</fullName>
    </submittedName>
</protein>
<dbReference type="GO" id="GO:0022857">
    <property type="term" value="F:transmembrane transporter activity"/>
    <property type="evidence" value="ECO:0007669"/>
    <property type="project" value="InterPro"/>
</dbReference>
<dbReference type="Proteomes" id="UP000189777">
    <property type="component" value="Unassembled WGS sequence"/>
</dbReference>
<dbReference type="PANTHER" id="PTHR30472">
    <property type="entry name" value="FERRIC ENTEROBACTIN TRANSPORT SYSTEM PERMEASE PROTEIN"/>
    <property type="match status" value="1"/>
</dbReference>
<evidence type="ECO:0000256" key="7">
    <source>
        <dbReference type="ARBA" id="ARBA00023136"/>
    </source>
</evidence>
<name>A0A1T5K2R3_9MICO</name>
<reference evidence="9 10" key="1">
    <citation type="submission" date="2017-02" db="EMBL/GenBank/DDBJ databases">
        <authorList>
            <person name="Peterson S.W."/>
        </authorList>
    </citation>
    <scope>NUCLEOTIDE SEQUENCE [LARGE SCALE GENOMIC DNA]</scope>
    <source>
        <strain evidence="9 10">DSM 21481</strain>
    </source>
</reference>
<dbReference type="Gene3D" id="1.10.3470.10">
    <property type="entry name" value="ABC transporter involved in vitamin B12 uptake, BtuC"/>
    <property type="match status" value="1"/>
</dbReference>
<feature type="transmembrane region" description="Helical" evidence="8">
    <location>
        <begin position="141"/>
        <end position="161"/>
    </location>
</feature>
<keyword evidence="7 8" id="KW-0472">Membrane</keyword>
<keyword evidence="10" id="KW-1185">Reference proteome</keyword>
<keyword evidence="5 8" id="KW-0812">Transmembrane</keyword>
<gene>
    <name evidence="9" type="ORF">SAMN04324258_1783</name>
</gene>
<comment type="similarity">
    <text evidence="2">Belongs to the binding-protein-dependent transport system permease family. FecCD subfamily.</text>
</comment>
<evidence type="ECO:0000256" key="5">
    <source>
        <dbReference type="ARBA" id="ARBA00022692"/>
    </source>
</evidence>